<dbReference type="EnsemblMetazoa" id="BGLB038884-RA">
    <property type="protein sequence ID" value="BGLB038884-PA"/>
    <property type="gene ID" value="BGLB038884"/>
</dbReference>
<dbReference type="AlphaFoldDB" id="A0A2C9M5U3"/>
<reference evidence="2" key="1">
    <citation type="submission" date="2020-05" db="UniProtKB">
        <authorList>
            <consortium name="EnsemblMetazoa"/>
        </authorList>
    </citation>
    <scope>IDENTIFICATION</scope>
    <source>
        <strain evidence="2">BB02</strain>
    </source>
</reference>
<name>A0A2C9M5U3_BIOGL</name>
<dbReference type="Proteomes" id="UP000076420">
    <property type="component" value="Unassembled WGS sequence"/>
</dbReference>
<sequence length="140" mass="16863">MALYFKVTNLHILINLFFCLIFTLSIFNIDKLWCFSRHIRNSTGLTNQDYLDVDHYDYLQPSTPNLEDGYKQQGLDDGKDTDYQEIDNYDHCRHDTAAYKEYKTIYSKVYLSKMHFGFRIFEFQTKLLWTRILFLTEVKI</sequence>
<keyword evidence="1" id="KW-0812">Transmembrane</keyword>
<dbReference type="VEuPathDB" id="VectorBase:BGLB038884"/>
<evidence type="ECO:0000313" key="3">
    <source>
        <dbReference type="Proteomes" id="UP000076420"/>
    </source>
</evidence>
<dbReference type="KEGG" id="bgt:106062882"/>
<evidence type="ECO:0000256" key="1">
    <source>
        <dbReference type="SAM" id="Phobius"/>
    </source>
</evidence>
<protein>
    <submittedName>
        <fullName evidence="2">Uncharacterized protein</fullName>
    </submittedName>
</protein>
<organism evidence="2 3">
    <name type="scientific">Biomphalaria glabrata</name>
    <name type="common">Bloodfluke planorb</name>
    <name type="synonym">Freshwater snail</name>
    <dbReference type="NCBI Taxonomy" id="6526"/>
    <lineage>
        <taxon>Eukaryota</taxon>
        <taxon>Metazoa</taxon>
        <taxon>Spiralia</taxon>
        <taxon>Lophotrochozoa</taxon>
        <taxon>Mollusca</taxon>
        <taxon>Gastropoda</taxon>
        <taxon>Heterobranchia</taxon>
        <taxon>Euthyneura</taxon>
        <taxon>Panpulmonata</taxon>
        <taxon>Hygrophila</taxon>
        <taxon>Lymnaeoidea</taxon>
        <taxon>Planorbidae</taxon>
        <taxon>Biomphalaria</taxon>
    </lineage>
</organism>
<accession>A0A2C9M5U3</accession>
<evidence type="ECO:0000313" key="2">
    <source>
        <dbReference type="EnsemblMetazoa" id="BGLB038884-PA"/>
    </source>
</evidence>
<gene>
    <name evidence="2" type="primary">106062882</name>
</gene>
<keyword evidence="1" id="KW-1133">Transmembrane helix</keyword>
<feature type="transmembrane region" description="Helical" evidence="1">
    <location>
        <begin position="12"/>
        <end position="29"/>
    </location>
</feature>
<proteinExistence type="predicted"/>
<keyword evidence="1" id="KW-0472">Membrane</keyword>